<dbReference type="Pfam" id="PF12728">
    <property type="entry name" value="HTH_17"/>
    <property type="match status" value="1"/>
</dbReference>
<dbReference type="Proteomes" id="UP000676079">
    <property type="component" value="Chromosome"/>
</dbReference>
<sequence>MFVRACQVERGSGGCFGESACIARRGRAWIRGAPLPAGPRTVFVQFRGGEEVGEVRSGTPVTLAEVAMLPVALDPVTAGRMLGLGRTTVYRLLREEAFPVPVRRVGRSWVVPTSGVLTFLGLDTPTTSIATGGGCGCGARANTTEEG</sequence>
<evidence type="ECO:0000259" key="1">
    <source>
        <dbReference type="Pfam" id="PF12728"/>
    </source>
</evidence>
<proteinExistence type="predicted"/>
<protein>
    <submittedName>
        <fullName evidence="2">Helix-turn-helix domain-containing protein</fullName>
    </submittedName>
</protein>
<evidence type="ECO:0000313" key="3">
    <source>
        <dbReference type="Proteomes" id="UP000676079"/>
    </source>
</evidence>
<reference evidence="2 3" key="1">
    <citation type="submission" date="2021-05" db="EMBL/GenBank/DDBJ databases">
        <title>Direct Submission.</title>
        <authorList>
            <person name="Li K."/>
            <person name="Gao J."/>
        </authorList>
    </citation>
    <scope>NUCLEOTIDE SEQUENCE [LARGE SCALE GENOMIC DNA]</scope>
    <source>
        <strain evidence="2 3">Mg02</strain>
    </source>
</reference>
<accession>A0ABX8BTM1</accession>
<keyword evidence="3" id="KW-1185">Reference proteome</keyword>
<feature type="domain" description="Helix-turn-helix" evidence="1">
    <location>
        <begin position="80"/>
        <end position="120"/>
    </location>
</feature>
<name>A0ABX8BTM1_9ACTN</name>
<organism evidence="2 3">
    <name type="scientific">Nocardiopsis changdeensis</name>
    <dbReference type="NCBI Taxonomy" id="2831969"/>
    <lineage>
        <taxon>Bacteria</taxon>
        <taxon>Bacillati</taxon>
        <taxon>Actinomycetota</taxon>
        <taxon>Actinomycetes</taxon>
        <taxon>Streptosporangiales</taxon>
        <taxon>Nocardiopsidaceae</taxon>
        <taxon>Nocardiopsis</taxon>
    </lineage>
</organism>
<dbReference type="InterPro" id="IPR041657">
    <property type="entry name" value="HTH_17"/>
</dbReference>
<gene>
    <name evidence="2" type="ORF">KGD84_07675</name>
</gene>
<dbReference type="EMBL" id="CP074133">
    <property type="protein sequence ID" value="QUX24171.1"/>
    <property type="molecule type" value="Genomic_DNA"/>
</dbReference>
<evidence type="ECO:0000313" key="2">
    <source>
        <dbReference type="EMBL" id="QUX24171.1"/>
    </source>
</evidence>